<dbReference type="Proteomes" id="UP000639195">
    <property type="component" value="Unassembled WGS sequence"/>
</dbReference>
<dbReference type="InterPro" id="IPR046554">
    <property type="entry name" value="DUF6708"/>
</dbReference>
<keyword evidence="1" id="KW-0472">Membrane</keyword>
<comment type="caution">
    <text evidence="4">The sequence shown here is derived from an EMBL/GenBank/DDBJ whole genome shotgun (WGS) entry which is preliminary data.</text>
</comment>
<feature type="transmembrane region" description="Helical" evidence="1">
    <location>
        <begin position="6"/>
        <end position="24"/>
    </location>
</feature>
<accession>A0A927HQA3</accession>
<gene>
    <name evidence="4" type="ORF">IE979_10690</name>
    <name evidence="3" type="ORF">IE991_11575</name>
</gene>
<evidence type="ECO:0000313" key="4">
    <source>
        <dbReference type="EMBL" id="MBD3715946.1"/>
    </source>
</evidence>
<reference evidence="4" key="1">
    <citation type="submission" date="2020-07" db="EMBL/GenBank/DDBJ databases">
        <title>Clinical and genomic characterization of carbapenemase-producing Enterobacterales causing secondary infections during the COVID-19 crisis at a New York City hospital.</title>
        <authorList>
            <person name="Gomez-Simmonds A."/>
            <person name="Annavajhala M.K."/>
            <person name="Uhlemann A.-C."/>
        </authorList>
    </citation>
    <scope>NUCLEOTIDE SEQUENCE</scope>
    <source>
        <strain evidence="4">KP1827</strain>
        <strain evidence="3">NK1597</strain>
    </source>
</reference>
<dbReference type="AlphaFoldDB" id="A0A927HQA3"/>
<evidence type="ECO:0000313" key="5">
    <source>
        <dbReference type="Proteomes" id="UP000639195"/>
    </source>
</evidence>
<keyword evidence="1" id="KW-0812">Transmembrane</keyword>
<dbReference type="EMBL" id="JACXSW010000013">
    <property type="protein sequence ID" value="MBD3715946.1"/>
    <property type="molecule type" value="Genomic_DNA"/>
</dbReference>
<feature type="domain" description="DUF6708" evidence="2">
    <location>
        <begin position="6"/>
        <end position="44"/>
    </location>
</feature>
<dbReference type="EMBL" id="JACXTI010000002">
    <property type="protein sequence ID" value="MBD3700919.1"/>
    <property type="molecule type" value="Genomic_DNA"/>
</dbReference>
<evidence type="ECO:0000313" key="3">
    <source>
        <dbReference type="EMBL" id="MBD3700919.1"/>
    </source>
</evidence>
<protein>
    <recommendedName>
        <fullName evidence="2">DUF6708 domain-containing protein</fullName>
    </recommendedName>
</protein>
<sequence length="74" mass="8742">MALVTFIALLIISLTAFNYFLFAPKDYPLRFNRKTGKVYVYDYVNLHVWHLAETLTALFKFPFFPPYAPSRKSF</sequence>
<evidence type="ECO:0000259" key="2">
    <source>
        <dbReference type="Pfam" id="PF20455"/>
    </source>
</evidence>
<keyword evidence="1" id="KW-1133">Transmembrane helix</keyword>
<proteinExistence type="predicted"/>
<dbReference type="Proteomes" id="UP000631473">
    <property type="component" value="Unassembled WGS sequence"/>
</dbReference>
<dbReference type="Pfam" id="PF20455">
    <property type="entry name" value="DUF6708"/>
    <property type="match status" value="1"/>
</dbReference>
<organism evidence="4 5">
    <name type="scientific">Klebsiella pneumoniae</name>
    <dbReference type="NCBI Taxonomy" id="573"/>
    <lineage>
        <taxon>Bacteria</taxon>
        <taxon>Pseudomonadati</taxon>
        <taxon>Pseudomonadota</taxon>
        <taxon>Gammaproteobacteria</taxon>
        <taxon>Enterobacterales</taxon>
        <taxon>Enterobacteriaceae</taxon>
        <taxon>Klebsiella/Raoultella group</taxon>
        <taxon>Klebsiella</taxon>
        <taxon>Klebsiella pneumoniae complex</taxon>
    </lineage>
</organism>
<name>A0A927HQA3_KLEPN</name>
<evidence type="ECO:0000256" key="1">
    <source>
        <dbReference type="SAM" id="Phobius"/>
    </source>
</evidence>